<evidence type="ECO:0000256" key="4">
    <source>
        <dbReference type="SAM" id="MobiDB-lite"/>
    </source>
</evidence>
<name>A0A975D3C3_9SPHN</name>
<feature type="domain" description="Ketoreductase" evidence="5">
    <location>
        <begin position="2"/>
        <end position="174"/>
    </location>
</feature>
<evidence type="ECO:0000256" key="3">
    <source>
        <dbReference type="RuleBase" id="RU000363"/>
    </source>
</evidence>
<dbReference type="PRINTS" id="PR00080">
    <property type="entry name" value="SDRFAMILY"/>
</dbReference>
<evidence type="ECO:0000313" key="6">
    <source>
        <dbReference type="EMBL" id="QTH21506.1"/>
    </source>
</evidence>
<evidence type="ECO:0000259" key="5">
    <source>
        <dbReference type="SMART" id="SM00822"/>
    </source>
</evidence>
<dbReference type="Gene3D" id="3.40.50.720">
    <property type="entry name" value="NAD(P)-binding Rossmann-like Domain"/>
    <property type="match status" value="1"/>
</dbReference>
<comment type="similarity">
    <text evidence="1 3">Belongs to the short-chain dehydrogenases/reductases (SDR) family.</text>
</comment>
<dbReference type="GO" id="GO:0016491">
    <property type="term" value="F:oxidoreductase activity"/>
    <property type="evidence" value="ECO:0007669"/>
    <property type="project" value="UniProtKB-KW"/>
</dbReference>
<dbReference type="AlphaFoldDB" id="A0A975D3C3"/>
<protein>
    <submittedName>
        <fullName evidence="6">SDR family oxidoreductase</fullName>
    </submittedName>
</protein>
<gene>
    <name evidence="6" type="ORF">HRJ34_24840</name>
</gene>
<accession>A0A975D3C3</accession>
<dbReference type="InterPro" id="IPR057326">
    <property type="entry name" value="KR_dom"/>
</dbReference>
<dbReference type="Proteomes" id="UP000664914">
    <property type="component" value="Chromosome"/>
</dbReference>
<dbReference type="Pfam" id="PF00106">
    <property type="entry name" value="adh_short"/>
    <property type="match status" value="1"/>
</dbReference>
<dbReference type="CDD" id="cd05374">
    <property type="entry name" value="17beta-HSD-like_SDR_c"/>
    <property type="match status" value="1"/>
</dbReference>
<keyword evidence="2" id="KW-0560">Oxidoreductase</keyword>
<evidence type="ECO:0000313" key="7">
    <source>
        <dbReference type="Proteomes" id="UP000664914"/>
    </source>
</evidence>
<dbReference type="InterPro" id="IPR036291">
    <property type="entry name" value="NAD(P)-bd_dom_sf"/>
</dbReference>
<dbReference type="EMBL" id="CP059319">
    <property type="protein sequence ID" value="QTH21506.1"/>
    <property type="molecule type" value="Genomic_DNA"/>
</dbReference>
<dbReference type="InterPro" id="IPR051911">
    <property type="entry name" value="SDR_oxidoreductase"/>
</dbReference>
<dbReference type="PROSITE" id="PS00061">
    <property type="entry name" value="ADH_SHORT"/>
    <property type="match status" value="1"/>
</dbReference>
<dbReference type="InterPro" id="IPR020904">
    <property type="entry name" value="Sc_DH/Rdtase_CS"/>
</dbReference>
<reference evidence="6" key="2">
    <citation type="submission" date="2021-04" db="EMBL/GenBank/DDBJ databases">
        <title>Isolation and genomic analysis of the ibuprofen-degrading bacterium Sphingomonas strain MPO218.</title>
        <authorList>
            <person name="Aulestia M."/>
            <person name="Flores A."/>
            <person name="Mangas E.L."/>
            <person name="Perez-Pulido A.J."/>
            <person name="Santero E."/>
            <person name="Camacho E.M."/>
        </authorList>
    </citation>
    <scope>NUCLEOTIDE SEQUENCE</scope>
    <source>
        <strain evidence="6">MPO218</strain>
    </source>
</reference>
<dbReference type="PRINTS" id="PR00081">
    <property type="entry name" value="GDHRDH"/>
</dbReference>
<feature type="region of interest" description="Disordered" evidence="4">
    <location>
        <begin position="279"/>
        <end position="298"/>
    </location>
</feature>
<dbReference type="SMART" id="SM00822">
    <property type="entry name" value="PKS_KR"/>
    <property type="match status" value="1"/>
</dbReference>
<sequence length="298" mass="31589">MRVVVVTGCSSGIGLETALAFAAAGDTVVATVRDPQRAATLRAEAEARALDILIEPLDVTRSASFAGFVDGVVGRHGRIDVLVNNAGMLPAGAFEDIDEAGLRLVMETNFFGAALLMKAVLPVMRRQRSGTIVNISSLSGLAARAGDAAYSASKFALEGLTEAVSQEVARWNVRVALVEPGSYATNMLAGLAAAQPAAGDSPYRPLIDAQREAALSGADRQDSPRTVADLIVRIAASRTDQLRWPADPLASGVLATLWRGDDGDRLRFLREAADVDWWISGEEHPPRTGSEPDAEERR</sequence>
<reference evidence="6" key="1">
    <citation type="submission" date="2020-07" db="EMBL/GenBank/DDBJ databases">
        <authorList>
            <person name="Camacho E."/>
        </authorList>
    </citation>
    <scope>NUCLEOTIDE SEQUENCE</scope>
    <source>
        <strain evidence="6">MPO218</strain>
    </source>
</reference>
<dbReference type="InterPro" id="IPR002347">
    <property type="entry name" value="SDR_fam"/>
</dbReference>
<evidence type="ECO:0000256" key="1">
    <source>
        <dbReference type="ARBA" id="ARBA00006484"/>
    </source>
</evidence>
<dbReference type="RefSeq" id="WP_208632747.1">
    <property type="nucleotide sequence ID" value="NZ_CP059319.1"/>
</dbReference>
<dbReference type="SUPFAM" id="SSF51735">
    <property type="entry name" value="NAD(P)-binding Rossmann-fold domains"/>
    <property type="match status" value="1"/>
</dbReference>
<dbReference type="PANTHER" id="PTHR43976">
    <property type="entry name" value="SHORT CHAIN DEHYDROGENASE"/>
    <property type="match status" value="1"/>
</dbReference>
<organism evidence="6 7">
    <name type="scientific">Rhizorhabdus wittichii</name>
    <dbReference type="NCBI Taxonomy" id="160791"/>
    <lineage>
        <taxon>Bacteria</taxon>
        <taxon>Pseudomonadati</taxon>
        <taxon>Pseudomonadota</taxon>
        <taxon>Alphaproteobacteria</taxon>
        <taxon>Sphingomonadales</taxon>
        <taxon>Sphingomonadaceae</taxon>
        <taxon>Rhizorhabdus</taxon>
    </lineage>
</organism>
<dbReference type="PANTHER" id="PTHR43976:SF16">
    <property type="entry name" value="SHORT-CHAIN DEHYDROGENASE_REDUCTASE FAMILY PROTEIN"/>
    <property type="match status" value="1"/>
</dbReference>
<proteinExistence type="inferred from homology"/>
<evidence type="ECO:0000256" key="2">
    <source>
        <dbReference type="ARBA" id="ARBA00023002"/>
    </source>
</evidence>